<dbReference type="GO" id="GO:0000978">
    <property type="term" value="F:RNA polymerase II cis-regulatory region sequence-specific DNA binding"/>
    <property type="evidence" value="ECO:0000318"/>
    <property type="project" value="GO_Central"/>
</dbReference>
<gene>
    <name evidence="7" type="ORF">MIMGU_mgv1a024849mg</name>
</gene>
<keyword evidence="4" id="KW-0804">Transcription</keyword>
<evidence type="ECO:0000256" key="2">
    <source>
        <dbReference type="ARBA" id="ARBA00023015"/>
    </source>
</evidence>
<dbReference type="SUPFAM" id="SSF55455">
    <property type="entry name" value="SRF-like"/>
    <property type="match status" value="1"/>
</dbReference>
<evidence type="ECO:0000256" key="5">
    <source>
        <dbReference type="ARBA" id="ARBA00023242"/>
    </source>
</evidence>
<name>A0A022Q4W9_ERYGU</name>
<organism evidence="7 8">
    <name type="scientific">Erythranthe guttata</name>
    <name type="common">Yellow monkey flower</name>
    <name type="synonym">Mimulus guttatus</name>
    <dbReference type="NCBI Taxonomy" id="4155"/>
    <lineage>
        <taxon>Eukaryota</taxon>
        <taxon>Viridiplantae</taxon>
        <taxon>Streptophyta</taxon>
        <taxon>Embryophyta</taxon>
        <taxon>Tracheophyta</taxon>
        <taxon>Spermatophyta</taxon>
        <taxon>Magnoliopsida</taxon>
        <taxon>eudicotyledons</taxon>
        <taxon>Gunneridae</taxon>
        <taxon>Pentapetalae</taxon>
        <taxon>asterids</taxon>
        <taxon>lamiids</taxon>
        <taxon>Lamiales</taxon>
        <taxon>Phrymaceae</taxon>
        <taxon>Erythranthe</taxon>
    </lineage>
</organism>
<accession>A0A022Q4W9</accession>
<proteinExistence type="predicted"/>
<dbReference type="GO" id="GO:0045944">
    <property type="term" value="P:positive regulation of transcription by RNA polymerase II"/>
    <property type="evidence" value="ECO:0007669"/>
    <property type="project" value="InterPro"/>
</dbReference>
<dbReference type="GO" id="GO:0006357">
    <property type="term" value="P:regulation of transcription by RNA polymerase II"/>
    <property type="evidence" value="ECO:0000318"/>
    <property type="project" value="GO_Central"/>
</dbReference>
<dbReference type="InterPro" id="IPR033897">
    <property type="entry name" value="SRF-like_MADS-box"/>
</dbReference>
<dbReference type="SMART" id="SM00432">
    <property type="entry name" value="MADS"/>
    <property type="match status" value="1"/>
</dbReference>
<feature type="domain" description="MADS-box" evidence="6">
    <location>
        <begin position="1"/>
        <end position="47"/>
    </location>
</feature>
<comment type="subcellular location">
    <subcellularLocation>
        <location evidence="1">Nucleus</location>
    </subcellularLocation>
</comment>
<dbReference type="InterPro" id="IPR036879">
    <property type="entry name" value="TF_MADSbox_sf"/>
</dbReference>
<keyword evidence="3" id="KW-0238">DNA-binding</keyword>
<dbReference type="PROSITE" id="PS50066">
    <property type="entry name" value="MADS_BOX_2"/>
    <property type="match status" value="1"/>
</dbReference>
<evidence type="ECO:0000259" key="6">
    <source>
        <dbReference type="PROSITE" id="PS50066"/>
    </source>
</evidence>
<evidence type="ECO:0000256" key="1">
    <source>
        <dbReference type="ARBA" id="ARBA00004123"/>
    </source>
</evidence>
<protein>
    <recommendedName>
        <fullName evidence="6">MADS-box domain-containing protein</fullName>
    </recommendedName>
</protein>
<dbReference type="GO" id="GO:0000981">
    <property type="term" value="F:DNA-binding transcription factor activity, RNA polymerase II-specific"/>
    <property type="evidence" value="ECO:0000318"/>
    <property type="project" value="GO_Central"/>
</dbReference>
<reference evidence="7 8" key="1">
    <citation type="journal article" date="2013" name="Proc. Natl. Acad. Sci. U.S.A.">
        <title>Fine-scale variation in meiotic recombination in Mimulus inferred from population shotgun sequencing.</title>
        <authorList>
            <person name="Hellsten U."/>
            <person name="Wright K.M."/>
            <person name="Jenkins J."/>
            <person name="Shu S."/>
            <person name="Yuan Y."/>
            <person name="Wessler S.R."/>
            <person name="Schmutz J."/>
            <person name="Willis J.H."/>
            <person name="Rokhsar D.S."/>
        </authorList>
    </citation>
    <scope>NUCLEOTIDE SEQUENCE [LARGE SCALE GENOMIC DNA]</scope>
    <source>
        <strain evidence="8">cv. DUN x IM62</strain>
    </source>
</reference>
<dbReference type="GO" id="GO:0046983">
    <property type="term" value="F:protein dimerization activity"/>
    <property type="evidence" value="ECO:0007669"/>
    <property type="project" value="InterPro"/>
</dbReference>
<evidence type="ECO:0000256" key="4">
    <source>
        <dbReference type="ARBA" id="ARBA00023163"/>
    </source>
</evidence>
<dbReference type="PRINTS" id="PR00404">
    <property type="entry name" value="MADSDOMAIN"/>
</dbReference>
<dbReference type="eggNOG" id="KOG0014">
    <property type="taxonomic scope" value="Eukaryota"/>
</dbReference>
<dbReference type="AlphaFoldDB" id="A0A022Q4W9"/>
<dbReference type="Pfam" id="PF00319">
    <property type="entry name" value="SRF-TF"/>
    <property type="match status" value="1"/>
</dbReference>
<dbReference type="InterPro" id="IPR002100">
    <property type="entry name" value="TF_MADSbox"/>
</dbReference>
<evidence type="ECO:0000313" key="8">
    <source>
        <dbReference type="Proteomes" id="UP000030748"/>
    </source>
</evidence>
<dbReference type="EMBL" id="KI632158">
    <property type="protein sequence ID" value="EYU23722.1"/>
    <property type="molecule type" value="Genomic_DNA"/>
</dbReference>
<dbReference type="CDD" id="cd00266">
    <property type="entry name" value="MADS_SRF_like"/>
    <property type="match status" value="1"/>
</dbReference>
<sequence>MGRGKLRMELIKNEKVRNAAFEKRKKGIVKAANELSTLCGVHIGMIINEPGQNSNEPTIWPANREVISKLIDSYKSKPAGNDCRYGTYNLPAFFKNQTEKIEDEVNKLRKRTREVKYPKWDERLDTCSEDELKDFAGKLTAKIESARVRINSIKVSRSTVFNMGNQRMMIMNNGNYAYNNTQDNRMPNWNVGNYGFGFDESRVPNGGFDPNFGNYGMMRVNGGAGNVFYSAECGAHYALH</sequence>
<dbReference type="PANTHER" id="PTHR11945:SF841">
    <property type="entry name" value="AGAMOUS-LIKE MADS-BOX PROTEIN AGL80"/>
    <property type="match status" value="1"/>
</dbReference>
<evidence type="ECO:0000256" key="3">
    <source>
        <dbReference type="ARBA" id="ARBA00023125"/>
    </source>
</evidence>
<dbReference type="Gene3D" id="3.40.1810.10">
    <property type="entry name" value="Transcription factor, MADS-box"/>
    <property type="match status" value="1"/>
</dbReference>
<dbReference type="PANTHER" id="PTHR11945">
    <property type="entry name" value="MADS BOX PROTEIN"/>
    <property type="match status" value="1"/>
</dbReference>
<keyword evidence="2" id="KW-0805">Transcription regulation</keyword>
<evidence type="ECO:0000313" key="7">
    <source>
        <dbReference type="EMBL" id="EYU23722.1"/>
    </source>
</evidence>
<dbReference type="Proteomes" id="UP000030748">
    <property type="component" value="Unassembled WGS sequence"/>
</dbReference>
<dbReference type="GO" id="GO:0005634">
    <property type="term" value="C:nucleus"/>
    <property type="evidence" value="ECO:0007669"/>
    <property type="project" value="UniProtKB-SubCell"/>
</dbReference>
<keyword evidence="8" id="KW-1185">Reference proteome</keyword>
<keyword evidence="5" id="KW-0539">Nucleus</keyword>